<comment type="caution">
    <text evidence="2">The sequence shown here is derived from an EMBL/GenBank/DDBJ whole genome shotgun (WGS) entry which is preliminary data.</text>
</comment>
<dbReference type="Proteomes" id="UP001367676">
    <property type="component" value="Unassembled WGS sequence"/>
</dbReference>
<evidence type="ECO:0000256" key="1">
    <source>
        <dbReference type="SAM" id="MobiDB-lite"/>
    </source>
</evidence>
<accession>A0AAN9Y493</accession>
<proteinExistence type="predicted"/>
<dbReference type="EMBL" id="JBBCAQ010000020">
    <property type="protein sequence ID" value="KAK7592764.1"/>
    <property type="molecule type" value="Genomic_DNA"/>
</dbReference>
<evidence type="ECO:0000313" key="2">
    <source>
        <dbReference type="EMBL" id="KAK7592764.1"/>
    </source>
</evidence>
<organism evidence="2 3">
    <name type="scientific">Parthenolecanium corni</name>
    <dbReference type="NCBI Taxonomy" id="536013"/>
    <lineage>
        <taxon>Eukaryota</taxon>
        <taxon>Metazoa</taxon>
        <taxon>Ecdysozoa</taxon>
        <taxon>Arthropoda</taxon>
        <taxon>Hexapoda</taxon>
        <taxon>Insecta</taxon>
        <taxon>Pterygota</taxon>
        <taxon>Neoptera</taxon>
        <taxon>Paraneoptera</taxon>
        <taxon>Hemiptera</taxon>
        <taxon>Sternorrhyncha</taxon>
        <taxon>Coccoidea</taxon>
        <taxon>Coccidae</taxon>
        <taxon>Parthenolecanium</taxon>
    </lineage>
</organism>
<sequence>MPRASDLLKSLLDETNSHNSNINSSSSSSSNNNNNNNNNNNHQGNDDDNNYKVRLRLRRRRVERGEKLQNSLSRFELECASSRGAIINAAIAEKLKNLRLNRVADCSAASNRLPRKIFELLYDYTFTFTQLNESALRLFHHYVL</sequence>
<reference evidence="2 3" key="1">
    <citation type="submission" date="2024-03" db="EMBL/GenBank/DDBJ databases">
        <title>Adaptation during the transition from Ophiocordyceps entomopathogen to insect associate is accompanied by gene loss and intensified selection.</title>
        <authorList>
            <person name="Ward C.M."/>
            <person name="Onetto C.A."/>
            <person name="Borneman A.R."/>
        </authorList>
    </citation>
    <scope>NUCLEOTIDE SEQUENCE [LARGE SCALE GENOMIC DNA]</scope>
    <source>
        <strain evidence="2">AWRI1</strain>
        <tissue evidence="2">Single Adult Female</tissue>
    </source>
</reference>
<protein>
    <submittedName>
        <fullName evidence="2">Uncharacterized protein</fullName>
    </submittedName>
</protein>
<feature type="compositionally biased region" description="Low complexity" evidence="1">
    <location>
        <begin position="17"/>
        <end position="43"/>
    </location>
</feature>
<name>A0AAN9Y493_9HEMI</name>
<gene>
    <name evidence="2" type="ORF">V9T40_007516</name>
</gene>
<feature type="region of interest" description="Disordered" evidence="1">
    <location>
        <begin position="15"/>
        <end position="51"/>
    </location>
</feature>
<keyword evidence="3" id="KW-1185">Reference proteome</keyword>
<dbReference type="AlphaFoldDB" id="A0AAN9Y493"/>
<evidence type="ECO:0000313" key="3">
    <source>
        <dbReference type="Proteomes" id="UP001367676"/>
    </source>
</evidence>